<feature type="region of interest" description="Disordered" evidence="1">
    <location>
        <begin position="1"/>
        <end position="106"/>
    </location>
</feature>
<sequence>MRAKKGEPITWPPTTAWPAASSGALVGRSAGRGRRGPRRPAAAFELRASGGGRRAGRGGGPGREAWRRGTPSRCVDEVGADGSGRARGRRRGRAGPWPASPGGAGALGGVARLWTLAAHEERGNRDGDGSTMATRLRFGAGDVRNRGKQPGWIEGSPGAWEAGRGGEGGAQVKNREGAAGDGRNRPAKGARFGPSRRR</sequence>
<protein>
    <submittedName>
        <fullName evidence="2">Uncharacterized protein</fullName>
    </submittedName>
</protein>
<feature type="compositionally biased region" description="Basic and acidic residues" evidence="1">
    <location>
        <begin position="173"/>
        <end position="184"/>
    </location>
</feature>
<keyword evidence="3" id="KW-1185">Reference proteome</keyword>
<name>A0A8T0MM04_PANVG</name>
<feature type="compositionally biased region" description="Low complexity" evidence="1">
    <location>
        <begin position="12"/>
        <end position="29"/>
    </location>
</feature>
<comment type="caution">
    <text evidence="2">The sequence shown here is derived from an EMBL/GenBank/DDBJ whole genome shotgun (WGS) entry which is preliminary data.</text>
</comment>
<organism evidence="2 3">
    <name type="scientific">Panicum virgatum</name>
    <name type="common">Blackwell switchgrass</name>
    <dbReference type="NCBI Taxonomy" id="38727"/>
    <lineage>
        <taxon>Eukaryota</taxon>
        <taxon>Viridiplantae</taxon>
        <taxon>Streptophyta</taxon>
        <taxon>Embryophyta</taxon>
        <taxon>Tracheophyta</taxon>
        <taxon>Spermatophyta</taxon>
        <taxon>Magnoliopsida</taxon>
        <taxon>Liliopsida</taxon>
        <taxon>Poales</taxon>
        <taxon>Poaceae</taxon>
        <taxon>PACMAD clade</taxon>
        <taxon>Panicoideae</taxon>
        <taxon>Panicodae</taxon>
        <taxon>Paniceae</taxon>
        <taxon>Panicinae</taxon>
        <taxon>Panicum</taxon>
        <taxon>Panicum sect. Hiantes</taxon>
    </lineage>
</organism>
<evidence type="ECO:0000313" key="3">
    <source>
        <dbReference type="Proteomes" id="UP000823388"/>
    </source>
</evidence>
<accession>A0A8T0MM04</accession>
<reference evidence="2" key="1">
    <citation type="submission" date="2020-05" db="EMBL/GenBank/DDBJ databases">
        <title>WGS assembly of Panicum virgatum.</title>
        <authorList>
            <person name="Lovell J.T."/>
            <person name="Jenkins J."/>
            <person name="Shu S."/>
            <person name="Juenger T.E."/>
            <person name="Schmutz J."/>
        </authorList>
    </citation>
    <scope>NUCLEOTIDE SEQUENCE</scope>
    <source>
        <strain evidence="2">AP13</strain>
    </source>
</reference>
<evidence type="ECO:0000313" key="2">
    <source>
        <dbReference type="EMBL" id="KAG2535836.1"/>
    </source>
</evidence>
<dbReference type="AlphaFoldDB" id="A0A8T0MM04"/>
<dbReference type="Proteomes" id="UP000823388">
    <property type="component" value="Chromosome 9N"/>
</dbReference>
<dbReference type="EMBL" id="CM029054">
    <property type="protein sequence ID" value="KAG2535836.1"/>
    <property type="molecule type" value="Genomic_DNA"/>
</dbReference>
<feature type="region of interest" description="Disordered" evidence="1">
    <location>
        <begin position="138"/>
        <end position="198"/>
    </location>
</feature>
<gene>
    <name evidence="2" type="ORF">PVAP13_9NG135446</name>
</gene>
<feature type="compositionally biased region" description="Gly residues" evidence="1">
    <location>
        <begin position="49"/>
        <end position="62"/>
    </location>
</feature>
<proteinExistence type="predicted"/>
<evidence type="ECO:0000256" key="1">
    <source>
        <dbReference type="SAM" id="MobiDB-lite"/>
    </source>
</evidence>